<dbReference type="InterPro" id="IPR024455">
    <property type="entry name" value="Phage_capsid"/>
</dbReference>
<organism evidence="4 5">
    <name type="scientific">Paenibacillus azoreducens</name>
    <dbReference type="NCBI Taxonomy" id="116718"/>
    <lineage>
        <taxon>Bacteria</taxon>
        <taxon>Bacillati</taxon>
        <taxon>Bacillota</taxon>
        <taxon>Bacilli</taxon>
        <taxon>Bacillales</taxon>
        <taxon>Paenibacillaceae</taxon>
        <taxon>Paenibacillus</taxon>
    </lineage>
</organism>
<gene>
    <name evidence="4" type="ORF">J34TS1_36180</name>
</gene>
<dbReference type="EMBL" id="BORT01000016">
    <property type="protein sequence ID" value="GIO48853.1"/>
    <property type="molecule type" value="Genomic_DNA"/>
</dbReference>
<comment type="subcellular location">
    <subcellularLocation>
        <location evidence="1">Virion</location>
    </subcellularLocation>
</comment>
<dbReference type="Proteomes" id="UP000682811">
    <property type="component" value="Unassembled WGS sequence"/>
</dbReference>
<accession>A0A920CTV8</accession>
<keyword evidence="5" id="KW-1185">Reference proteome</keyword>
<dbReference type="Pfam" id="PF05065">
    <property type="entry name" value="Phage_capsid"/>
    <property type="match status" value="1"/>
</dbReference>
<feature type="compositionally biased region" description="Basic and acidic residues" evidence="2">
    <location>
        <begin position="96"/>
        <end position="111"/>
    </location>
</feature>
<comment type="caution">
    <text evidence="4">The sequence shown here is derived from an EMBL/GenBank/DDBJ whole genome shotgun (WGS) entry which is preliminary data.</text>
</comment>
<reference evidence="4 5" key="1">
    <citation type="submission" date="2021-03" db="EMBL/GenBank/DDBJ databases">
        <title>Antimicrobial resistance genes in bacteria isolated from Japanese honey, and their potential for conferring macrolide and lincosamide resistance in the American foulbrood pathogen Paenibacillus larvae.</title>
        <authorList>
            <person name="Okamoto M."/>
            <person name="Kumagai M."/>
            <person name="Kanamori H."/>
            <person name="Takamatsu D."/>
        </authorList>
    </citation>
    <scope>NUCLEOTIDE SEQUENCE [LARGE SCALE GENOMIC DNA]</scope>
    <source>
        <strain evidence="4 5">J34TS1</strain>
    </source>
</reference>
<dbReference type="NCBIfam" id="TIGR01554">
    <property type="entry name" value="major_cap_HK97"/>
    <property type="match status" value="1"/>
</dbReference>
<name>A0A920CTV8_9BACL</name>
<protein>
    <recommendedName>
        <fullName evidence="3">Phage capsid-like C-terminal domain-containing protein</fullName>
    </recommendedName>
</protein>
<feature type="domain" description="Phage capsid-like C-terminal" evidence="3">
    <location>
        <begin position="154"/>
        <end position="419"/>
    </location>
</feature>
<dbReference type="Gene3D" id="3.30.2320.10">
    <property type="entry name" value="hypothetical protein PF0899 domain"/>
    <property type="match status" value="1"/>
</dbReference>
<dbReference type="Gene3D" id="1.10.287.1490">
    <property type="match status" value="1"/>
</dbReference>
<dbReference type="InterPro" id="IPR054612">
    <property type="entry name" value="Phage_capsid-like_C"/>
</dbReference>
<evidence type="ECO:0000256" key="1">
    <source>
        <dbReference type="ARBA" id="ARBA00004328"/>
    </source>
</evidence>
<dbReference type="RefSeq" id="WP_212979464.1">
    <property type="nucleotide sequence ID" value="NZ_AP025343.1"/>
</dbReference>
<sequence>MALRQLMLAKKIEQRKAALAELVTQEEGFNTRSAELESAIDEAQNDEEIAAVEEEVGKLDGEKSELAEKKSKLEGEIAELEGELEQLNSKAPSNDTRSKAQENERGGQEMNKRTTNQDYFTREVEDFYSELRSRLKTRANGNVLPAGESGAELIIPDIIVNRIRERIGDYTTLYPLVDIVRAGGRVKLILDVDTKEAEWVEMRGALKEEDDSKLTAVEFDGFKVGRVVYIDNSLLEDSIINLDDYLTKRIARSIAKALDKAILVGTGSKDKQPEGILPAIPAANKKKAKADYKELIPLLGLIDTGEDATGEIICVVHRQTYYAKLATLSLHVNSEGKDVVMLPNLAQPNFLGLRVEFNNYLPKDNLLFGVFDKYTLIEREGTRIDMSAHYKFREDQTAIRGLGRYDGKPVKPESFVLVDISGTTGGETGE</sequence>
<feature type="region of interest" description="Disordered" evidence="2">
    <location>
        <begin position="25"/>
        <end position="47"/>
    </location>
</feature>
<dbReference type="SUPFAM" id="SSF56563">
    <property type="entry name" value="Major capsid protein gp5"/>
    <property type="match status" value="1"/>
</dbReference>
<dbReference type="AlphaFoldDB" id="A0A920CTV8"/>
<feature type="compositionally biased region" description="Acidic residues" evidence="2">
    <location>
        <begin position="38"/>
        <end position="47"/>
    </location>
</feature>
<evidence type="ECO:0000313" key="5">
    <source>
        <dbReference type="Proteomes" id="UP000682811"/>
    </source>
</evidence>
<evidence type="ECO:0000256" key="2">
    <source>
        <dbReference type="SAM" id="MobiDB-lite"/>
    </source>
</evidence>
<dbReference type="Gene3D" id="3.30.2400.10">
    <property type="entry name" value="Major capsid protein gp5"/>
    <property type="match status" value="1"/>
</dbReference>
<proteinExistence type="predicted"/>
<feature type="region of interest" description="Disordered" evidence="2">
    <location>
        <begin position="84"/>
        <end position="111"/>
    </location>
</feature>
<evidence type="ECO:0000313" key="4">
    <source>
        <dbReference type="EMBL" id="GIO48853.1"/>
    </source>
</evidence>
<evidence type="ECO:0000259" key="3">
    <source>
        <dbReference type="Pfam" id="PF05065"/>
    </source>
</evidence>